<dbReference type="AlphaFoldDB" id="A0A6H2H8B2"/>
<feature type="signal peptide" evidence="1">
    <location>
        <begin position="1"/>
        <end position="20"/>
    </location>
</feature>
<evidence type="ECO:0000313" key="3">
    <source>
        <dbReference type="Proteomes" id="UP000502041"/>
    </source>
</evidence>
<organism evidence="2 3">
    <name type="scientific">Polaromonas vacuolata</name>
    <dbReference type="NCBI Taxonomy" id="37448"/>
    <lineage>
        <taxon>Bacteria</taxon>
        <taxon>Pseudomonadati</taxon>
        <taxon>Pseudomonadota</taxon>
        <taxon>Betaproteobacteria</taxon>
        <taxon>Burkholderiales</taxon>
        <taxon>Comamonadaceae</taxon>
        <taxon>Polaromonas</taxon>
    </lineage>
</organism>
<feature type="chain" id="PRO_5026359986" evidence="1">
    <location>
        <begin position="21"/>
        <end position="84"/>
    </location>
</feature>
<dbReference type="EMBL" id="CP051461">
    <property type="protein sequence ID" value="QJC56109.1"/>
    <property type="molecule type" value="Genomic_DNA"/>
</dbReference>
<evidence type="ECO:0000313" key="2">
    <source>
        <dbReference type="EMBL" id="QJC56109.1"/>
    </source>
</evidence>
<dbReference type="Proteomes" id="UP000502041">
    <property type="component" value="Chromosome"/>
</dbReference>
<protein>
    <submittedName>
        <fullName evidence="2">Uncharacterized protein</fullName>
    </submittedName>
</protein>
<proteinExistence type="predicted"/>
<name>A0A6H2H8B2_9BURK</name>
<evidence type="ECO:0000256" key="1">
    <source>
        <dbReference type="SAM" id="SignalP"/>
    </source>
</evidence>
<keyword evidence="3" id="KW-1185">Reference proteome</keyword>
<dbReference type="KEGG" id="pvac:HC248_01395"/>
<reference evidence="2 3" key="1">
    <citation type="submission" date="2020-04" db="EMBL/GenBank/DDBJ databases">
        <title>Complete genome of a Psychrophilic, Marine, Gas Vacuolate Bacterium Polaromonas vacuolata KCTC 22033T.</title>
        <authorList>
            <person name="Hwang K."/>
            <person name="Kim K.M."/>
        </authorList>
    </citation>
    <scope>NUCLEOTIDE SEQUENCE [LARGE SCALE GENOMIC DNA]</scope>
    <source>
        <strain evidence="2 3">KCTC 22033</strain>
    </source>
</reference>
<keyword evidence="1" id="KW-0732">Signal</keyword>
<gene>
    <name evidence="2" type="ORF">HC248_01395</name>
</gene>
<accession>A0A6H2H8B2</accession>
<sequence>MKDVRTLALALLFAIALSTAYLLDGPNDIQAAQDIADDAAYAVALADGGKATCAALGRDPSWTVDGDLVCRLHKAAKIVLEARL</sequence>
<dbReference type="RefSeq" id="WP_168921862.1">
    <property type="nucleotide sequence ID" value="NZ_CP051461.1"/>
</dbReference>